<evidence type="ECO:0000313" key="6">
    <source>
        <dbReference type="Proteomes" id="UP000502677"/>
    </source>
</evidence>
<dbReference type="SUPFAM" id="SSF55174">
    <property type="entry name" value="Alpha-L RNA-binding motif"/>
    <property type="match status" value="1"/>
</dbReference>
<evidence type="ECO:0000259" key="4">
    <source>
        <dbReference type="SMART" id="SM00363"/>
    </source>
</evidence>
<dbReference type="RefSeq" id="WP_166292422.1">
    <property type="nucleotide sequence ID" value="NZ_CP049863.1"/>
</dbReference>
<organism evidence="5 6">
    <name type="scientific">Leucobacter viscericola</name>
    <dbReference type="NCBI Taxonomy" id="2714935"/>
    <lineage>
        <taxon>Bacteria</taxon>
        <taxon>Bacillati</taxon>
        <taxon>Actinomycetota</taxon>
        <taxon>Actinomycetes</taxon>
        <taxon>Micrococcales</taxon>
        <taxon>Microbacteriaceae</taxon>
        <taxon>Leucobacter</taxon>
    </lineage>
</organism>
<evidence type="ECO:0000256" key="3">
    <source>
        <dbReference type="PROSITE-ProRule" id="PRU00182"/>
    </source>
</evidence>
<evidence type="ECO:0000256" key="2">
    <source>
        <dbReference type="ARBA" id="ARBA00029460"/>
    </source>
</evidence>
<dbReference type="CDD" id="cd00165">
    <property type="entry name" value="S4"/>
    <property type="match status" value="1"/>
</dbReference>
<dbReference type="InterPro" id="IPR002877">
    <property type="entry name" value="RNA_MeTrfase_FtsJ_dom"/>
</dbReference>
<dbReference type="PIRSF" id="PIRSF005578">
    <property type="entry name" value="TlyA"/>
    <property type="match status" value="1"/>
</dbReference>
<dbReference type="Gene3D" id="3.10.290.10">
    <property type="entry name" value="RNA-binding S4 domain"/>
    <property type="match status" value="1"/>
</dbReference>
<keyword evidence="1 3" id="KW-0694">RNA-binding</keyword>
<dbReference type="InterPro" id="IPR029063">
    <property type="entry name" value="SAM-dependent_MTases_sf"/>
</dbReference>
<keyword evidence="5" id="KW-0489">Methyltransferase</keyword>
<keyword evidence="5" id="KW-0808">Transferase</keyword>
<sequence>MVVPEPGQEANPEARRSAVWDGETERLDRALPELGLARSRSQASEMILAGKVALNGAIVLKAGAKTVHGSRIEVSLSDHYVSRAAHKLLRALDEFRVDPAGKLALDLGASTGGFTQVLLERGARAVQAVDVGHGQLVSELREDERVRVVEGCNARELTAESLAELTGIADAPELVVGDLSFISLSLILPAIARVVGPQADVVLLIKPQFEVGRVRDGVVTDPQLRAEAIRIVLRAAAENGFAANALARSPILGGQGNQEYLGHFTRTGGLDPAEWEARILELAASHPEPDTESKTNGAA</sequence>
<dbReference type="SUPFAM" id="SSF53335">
    <property type="entry name" value="S-adenosyl-L-methionine-dependent methyltransferases"/>
    <property type="match status" value="1"/>
</dbReference>
<dbReference type="GO" id="GO:0003723">
    <property type="term" value="F:RNA binding"/>
    <property type="evidence" value="ECO:0007669"/>
    <property type="project" value="UniProtKB-KW"/>
</dbReference>
<feature type="domain" description="RNA-binding S4" evidence="4">
    <location>
        <begin position="25"/>
        <end position="89"/>
    </location>
</feature>
<reference evidence="5 6" key="1">
    <citation type="submission" date="2020-03" db="EMBL/GenBank/DDBJ databases">
        <title>Leucobacter sp. nov., isolated from beetles.</title>
        <authorList>
            <person name="Hyun D.-W."/>
            <person name="Bae J.-W."/>
        </authorList>
    </citation>
    <scope>NUCLEOTIDE SEQUENCE [LARGE SCALE GENOMIC DNA]</scope>
    <source>
        <strain evidence="5 6">HDW9C</strain>
    </source>
</reference>
<dbReference type="SMART" id="SM00363">
    <property type="entry name" value="S4"/>
    <property type="match status" value="1"/>
</dbReference>
<dbReference type="Proteomes" id="UP000502677">
    <property type="component" value="Chromosome"/>
</dbReference>
<dbReference type="Pfam" id="PF01728">
    <property type="entry name" value="FtsJ"/>
    <property type="match status" value="1"/>
</dbReference>
<dbReference type="InterPro" id="IPR002942">
    <property type="entry name" value="S4_RNA-bd"/>
</dbReference>
<dbReference type="Gene3D" id="3.40.50.150">
    <property type="entry name" value="Vaccinia Virus protein VP39"/>
    <property type="match status" value="1"/>
</dbReference>
<evidence type="ECO:0000256" key="1">
    <source>
        <dbReference type="ARBA" id="ARBA00022884"/>
    </source>
</evidence>
<dbReference type="PROSITE" id="PS50889">
    <property type="entry name" value="S4"/>
    <property type="match status" value="1"/>
</dbReference>
<dbReference type="GO" id="GO:0008168">
    <property type="term" value="F:methyltransferase activity"/>
    <property type="evidence" value="ECO:0007669"/>
    <property type="project" value="UniProtKB-KW"/>
</dbReference>
<dbReference type="KEGG" id="lvi:G7068_13420"/>
<protein>
    <submittedName>
        <fullName evidence="5">TlyA family RNA methyltransferase</fullName>
    </submittedName>
</protein>
<evidence type="ECO:0000313" key="5">
    <source>
        <dbReference type="EMBL" id="QIK64082.1"/>
    </source>
</evidence>
<gene>
    <name evidence="5" type="ORF">G7068_13420</name>
</gene>
<dbReference type="InterPro" id="IPR047048">
    <property type="entry name" value="TlyA"/>
</dbReference>
<accession>A0A6G7XHU5</accession>
<dbReference type="AlphaFoldDB" id="A0A6G7XHU5"/>
<name>A0A6G7XHU5_9MICO</name>
<proteinExistence type="inferred from homology"/>
<dbReference type="GO" id="GO:0032259">
    <property type="term" value="P:methylation"/>
    <property type="evidence" value="ECO:0007669"/>
    <property type="project" value="UniProtKB-KW"/>
</dbReference>
<dbReference type="NCBIfam" id="TIGR00478">
    <property type="entry name" value="tly"/>
    <property type="match status" value="1"/>
</dbReference>
<dbReference type="EMBL" id="CP049863">
    <property type="protein sequence ID" value="QIK64082.1"/>
    <property type="molecule type" value="Genomic_DNA"/>
</dbReference>
<dbReference type="InterPro" id="IPR004538">
    <property type="entry name" value="Hemolysin_A/TlyA"/>
</dbReference>
<keyword evidence="6" id="KW-1185">Reference proteome</keyword>
<dbReference type="InterPro" id="IPR036986">
    <property type="entry name" value="S4_RNA-bd_sf"/>
</dbReference>
<comment type="similarity">
    <text evidence="2">Belongs to the TlyA family.</text>
</comment>
<dbReference type="PANTHER" id="PTHR32319:SF0">
    <property type="entry name" value="BACTERIAL HEMOLYSIN-LIKE PROTEIN"/>
    <property type="match status" value="1"/>
</dbReference>
<dbReference type="PANTHER" id="PTHR32319">
    <property type="entry name" value="BACTERIAL HEMOLYSIN-LIKE PROTEIN"/>
    <property type="match status" value="1"/>
</dbReference>
<dbReference type="Pfam" id="PF01479">
    <property type="entry name" value="S4"/>
    <property type="match status" value="1"/>
</dbReference>